<proteinExistence type="predicted"/>
<evidence type="ECO:0000313" key="2">
    <source>
        <dbReference type="EMBL" id="AXF51365.1"/>
    </source>
</evidence>
<evidence type="ECO:0000256" key="1">
    <source>
        <dbReference type="SAM" id="MobiDB-lite"/>
    </source>
</evidence>
<accession>A0A345BLP4</accession>
<keyword evidence="3" id="KW-1185">Reference proteome</keyword>
<protein>
    <submittedName>
        <fullName evidence="2">Uncharacterized protein</fullName>
    </submittedName>
</protein>
<dbReference type="Proteomes" id="UP000258581">
    <property type="component" value="Segment"/>
</dbReference>
<evidence type="ECO:0000313" key="3">
    <source>
        <dbReference type="Proteomes" id="UP000258581"/>
    </source>
</evidence>
<sequence>MKLYLNLTTDENRKVWPALMMSMYDDVEHIIAHHYASQPDKGPLIRQAATQALLPITMGMSRLQDTLLEFRYDDIDSAEGVIDTTIDIFTADNNAARIRDEWVKEMRERTTVHFQDSVGDEHVLNLKEEEIENFIEMADERVKEITASLWASVSKQIKSITMRFTPHTHFPATGRAVGRDVPNTQNAPSESGVDIHLDDSNVDLELTPPAADAVEKLKEELNKDD</sequence>
<gene>
    <name evidence="2" type="ORF">WELLINGTON_239</name>
</gene>
<dbReference type="EMBL" id="MH426724">
    <property type="protein sequence ID" value="AXF51365.1"/>
    <property type="molecule type" value="Genomic_DNA"/>
</dbReference>
<name>A0A345BLP4_9CAUD</name>
<reference evidence="3" key="1">
    <citation type="submission" date="2018-06" db="EMBL/GenBank/DDBJ databases">
        <authorList>
            <person name="Sharma R."/>
            <person name="James B."/>
            <person name="Berg J.A."/>
            <person name="Breakwell D.P."/>
            <person name="Hope S."/>
            <person name="Grose J.H."/>
        </authorList>
    </citation>
    <scope>NUCLEOTIDE SEQUENCE [LARGE SCALE GENOMIC DNA]</scope>
</reference>
<feature type="region of interest" description="Disordered" evidence="1">
    <location>
        <begin position="175"/>
        <end position="195"/>
    </location>
</feature>
<organism evidence="2 3">
    <name type="scientific">Erwinia phage Wellington</name>
    <dbReference type="NCBI Taxonomy" id="2267653"/>
    <lineage>
        <taxon>Viruses</taxon>
        <taxon>Duplodnaviria</taxon>
        <taxon>Heunggongvirae</taxon>
        <taxon>Uroviricota</taxon>
        <taxon>Caudoviricetes</taxon>
        <taxon>Chimalliviridae</taxon>
        <taxon>Wellingtonvirus</taxon>
        <taxon>Wellingtonvirus wellington</taxon>
    </lineage>
</organism>